<reference evidence="3 4" key="1">
    <citation type="submission" date="2019-09" db="EMBL/GenBank/DDBJ databases">
        <authorList>
            <person name="Silva M."/>
            <person name="Pereira G."/>
            <person name="Lopes-Da-Costa L."/>
            <person name="Silva E."/>
        </authorList>
    </citation>
    <scope>NUCLEOTIDE SEQUENCE [LARGE SCALE GENOMIC DNA]</scope>
    <source>
        <strain evidence="3 4">FMV-PI01</strain>
    </source>
</reference>
<protein>
    <submittedName>
        <fullName evidence="3">Redoxin domain-containing protein</fullName>
    </submittedName>
</protein>
<dbReference type="Proteomes" id="UP000476338">
    <property type="component" value="Unassembled WGS sequence"/>
</dbReference>
<evidence type="ECO:0000313" key="4">
    <source>
        <dbReference type="Proteomes" id="UP000476338"/>
    </source>
</evidence>
<evidence type="ECO:0000256" key="1">
    <source>
        <dbReference type="SAM" id="SignalP"/>
    </source>
</evidence>
<organism evidence="3 4">
    <name type="scientific">Campylobacter portucalensis</name>
    <dbReference type="NCBI Taxonomy" id="2608384"/>
    <lineage>
        <taxon>Bacteria</taxon>
        <taxon>Pseudomonadati</taxon>
        <taxon>Campylobacterota</taxon>
        <taxon>Epsilonproteobacteria</taxon>
        <taxon>Campylobacterales</taxon>
        <taxon>Campylobacteraceae</taxon>
        <taxon>Campylobacter</taxon>
    </lineage>
</organism>
<gene>
    <name evidence="3" type="ORF">F1B92_01220</name>
</gene>
<proteinExistence type="predicted"/>
<feature type="chain" id="PRO_5026789623" evidence="1">
    <location>
        <begin position="18"/>
        <end position="182"/>
    </location>
</feature>
<comment type="caution">
    <text evidence="3">The sequence shown here is derived from an EMBL/GenBank/DDBJ whole genome shotgun (WGS) entry which is preliminary data.</text>
</comment>
<dbReference type="AlphaFoldDB" id="A0A6L5WGC8"/>
<evidence type="ECO:0000259" key="2">
    <source>
        <dbReference type="Pfam" id="PF13905"/>
    </source>
</evidence>
<reference evidence="3 4" key="2">
    <citation type="submission" date="2020-03" db="EMBL/GenBank/DDBJ databases">
        <title>Campylobacter portucalensis sp. nov., a new species of Campylobacter isolated from the reproductive tract of bulls.</title>
        <authorList>
            <person name="Silva M.F."/>
            <person name="Pereira G."/>
            <person name="Carneiro C."/>
            <person name="Hemphill A."/>
            <person name="Mateus L."/>
            <person name="Lopes-Da-Costa L."/>
            <person name="Silva E."/>
        </authorList>
    </citation>
    <scope>NUCLEOTIDE SEQUENCE [LARGE SCALE GENOMIC DNA]</scope>
    <source>
        <strain evidence="3 4">FMV-PI01</strain>
    </source>
</reference>
<name>A0A6L5WGC8_9BACT</name>
<feature type="domain" description="Thioredoxin-like fold" evidence="2">
    <location>
        <begin position="75"/>
        <end position="160"/>
    </location>
</feature>
<dbReference type="InterPro" id="IPR012336">
    <property type="entry name" value="Thioredoxin-like_fold"/>
</dbReference>
<dbReference type="SUPFAM" id="SSF52833">
    <property type="entry name" value="Thioredoxin-like"/>
    <property type="match status" value="1"/>
</dbReference>
<keyword evidence="1" id="KW-0732">Signal</keyword>
<dbReference type="Pfam" id="PF13905">
    <property type="entry name" value="Thioredoxin_8"/>
    <property type="match status" value="1"/>
</dbReference>
<sequence length="182" mass="21524">MIIRFIFFIFLMFFLNACDDKKAVDDISDDLNDTKNQESYLSENLFAPFNLNLNNGKILTLKKTKTGFEFINNNKNIMFFFLTENCTPCNAQISLLNNLQERYKDDLDIIGIVLKAQNLDEFLKEMDIKFSISLNNESLLKHFDDITQIPFMILYHKNGDYFRHYRGIIAEEMLDKEILRME</sequence>
<feature type="signal peptide" evidence="1">
    <location>
        <begin position="1"/>
        <end position="17"/>
    </location>
</feature>
<dbReference type="RefSeq" id="WP_154570097.1">
    <property type="nucleotide sequence ID" value="NZ_VWSJ01000002.1"/>
</dbReference>
<dbReference type="EMBL" id="VWSJ01000002">
    <property type="protein sequence ID" value="MSN95826.1"/>
    <property type="molecule type" value="Genomic_DNA"/>
</dbReference>
<evidence type="ECO:0000313" key="3">
    <source>
        <dbReference type="EMBL" id="MSN95826.1"/>
    </source>
</evidence>
<dbReference type="Gene3D" id="3.40.30.10">
    <property type="entry name" value="Glutaredoxin"/>
    <property type="match status" value="1"/>
</dbReference>
<keyword evidence="4" id="KW-1185">Reference proteome</keyword>
<dbReference type="InterPro" id="IPR036249">
    <property type="entry name" value="Thioredoxin-like_sf"/>
</dbReference>
<accession>A0A6L5WGC8</accession>